<accession>A0A7W3LUB5</accession>
<proteinExistence type="predicted"/>
<dbReference type="InterPro" id="IPR001387">
    <property type="entry name" value="Cro/C1-type_HTH"/>
</dbReference>
<dbReference type="InterPro" id="IPR011990">
    <property type="entry name" value="TPR-like_helical_dom_sf"/>
</dbReference>
<reference evidence="1 2" key="1">
    <citation type="submission" date="2020-08" db="EMBL/GenBank/DDBJ databases">
        <title>Genomic Encyclopedia of Type Strains, Phase IV (KMG-IV): sequencing the most valuable type-strain genomes for metagenomic binning, comparative biology and taxonomic classification.</title>
        <authorList>
            <person name="Goeker M."/>
        </authorList>
    </citation>
    <scope>NUCLEOTIDE SEQUENCE [LARGE SCALE GENOMIC DNA]</scope>
    <source>
        <strain evidence="1 2">DSM 44197</strain>
    </source>
</reference>
<dbReference type="AlphaFoldDB" id="A0A7W3LUB5"/>
<keyword evidence="2" id="KW-1185">Reference proteome</keyword>
<organism evidence="1 2">
    <name type="scientific">Actinomadura namibiensis</name>
    <dbReference type="NCBI Taxonomy" id="182080"/>
    <lineage>
        <taxon>Bacteria</taxon>
        <taxon>Bacillati</taxon>
        <taxon>Actinomycetota</taxon>
        <taxon>Actinomycetes</taxon>
        <taxon>Streptosporangiales</taxon>
        <taxon>Thermomonosporaceae</taxon>
        <taxon>Actinomadura</taxon>
    </lineage>
</organism>
<sequence>MSADETEKVRIGARLRAERKARRMTVSDLAERFREIAPPRAAQRLPKLRDLERTIRGHEAGEHSVGPRYRALYAAAYETTEDELFAPPAEPEPSLWLPFEVGLTPDDSDRLVSTAARPSRLDAGTLDALTTVLAGQRRLEDAIGPAALRGPVTAQLDGILAMLRDVSGPLRDRLGSVAAEWSAYAGWLHATLRHDAPALKLFDLAEELADDAHDGVIAAIATSFRGYVARQQRRYELVVRASRAAMASPGRHPIQPTYDLLQAAQGYAGLGDVEQARRLLDEAAERARDTIEPPPAVYWYSEPFFQLNIGMVHHGLGLHTDAVALLEDGLRGMPEDQADAEWLHEYRVALEEARAPE</sequence>
<evidence type="ECO:0000313" key="2">
    <source>
        <dbReference type="Proteomes" id="UP000572680"/>
    </source>
</evidence>
<dbReference type="GO" id="GO:0003677">
    <property type="term" value="F:DNA binding"/>
    <property type="evidence" value="ECO:0007669"/>
    <property type="project" value="InterPro"/>
</dbReference>
<name>A0A7W3LUB5_ACTNM</name>
<dbReference type="Gene3D" id="1.10.260.40">
    <property type="entry name" value="lambda repressor-like DNA-binding domains"/>
    <property type="match status" value="1"/>
</dbReference>
<dbReference type="PROSITE" id="PS50096">
    <property type="entry name" value="IQ"/>
    <property type="match status" value="1"/>
</dbReference>
<dbReference type="EMBL" id="JACJIA010000009">
    <property type="protein sequence ID" value="MBA8954481.1"/>
    <property type="molecule type" value="Genomic_DNA"/>
</dbReference>
<dbReference type="CDD" id="cd00093">
    <property type="entry name" value="HTH_XRE"/>
    <property type="match status" value="1"/>
</dbReference>
<comment type="caution">
    <text evidence="1">The sequence shown here is derived from an EMBL/GenBank/DDBJ whole genome shotgun (WGS) entry which is preliminary data.</text>
</comment>
<evidence type="ECO:0000313" key="1">
    <source>
        <dbReference type="EMBL" id="MBA8954481.1"/>
    </source>
</evidence>
<protein>
    <submittedName>
        <fullName evidence="1">Transcriptional regulator with XRE-family HTH domain</fullName>
    </submittedName>
</protein>
<dbReference type="RefSeq" id="WP_182846550.1">
    <property type="nucleotide sequence ID" value="NZ_BAAALP010000021.1"/>
</dbReference>
<dbReference type="SUPFAM" id="SSF48452">
    <property type="entry name" value="TPR-like"/>
    <property type="match status" value="1"/>
</dbReference>
<dbReference type="Proteomes" id="UP000572680">
    <property type="component" value="Unassembled WGS sequence"/>
</dbReference>
<dbReference type="Gene3D" id="1.25.40.10">
    <property type="entry name" value="Tetratricopeptide repeat domain"/>
    <property type="match status" value="1"/>
</dbReference>
<dbReference type="InterPro" id="IPR010982">
    <property type="entry name" value="Lambda_DNA-bd_dom_sf"/>
</dbReference>
<gene>
    <name evidence="1" type="ORF">HNR61_006138</name>
</gene>